<evidence type="ECO:0000313" key="1">
    <source>
        <dbReference type="EMBL" id="MBB6473104.1"/>
    </source>
</evidence>
<gene>
    <name evidence="1" type="ORF">BJ992_002535</name>
</gene>
<proteinExistence type="predicted"/>
<reference evidence="1 2" key="1">
    <citation type="submission" date="2020-08" db="EMBL/GenBank/DDBJ databases">
        <title>Sequencing the genomes of 1000 actinobacteria strains.</title>
        <authorList>
            <person name="Klenk H.-P."/>
        </authorList>
    </citation>
    <scope>NUCLEOTIDE SEQUENCE [LARGE SCALE GENOMIC DNA]</scope>
    <source>
        <strain evidence="1 2">DSM 44936</strain>
    </source>
</reference>
<keyword evidence="2" id="KW-1185">Reference proteome</keyword>
<comment type="caution">
    <text evidence="1">The sequence shown here is derived from an EMBL/GenBank/DDBJ whole genome shotgun (WGS) entry which is preliminary data.</text>
</comment>
<dbReference type="EMBL" id="JACHIU010000001">
    <property type="protein sequence ID" value="MBB6473104.1"/>
    <property type="molecule type" value="Genomic_DNA"/>
</dbReference>
<dbReference type="AlphaFoldDB" id="A0A7X0M7J4"/>
<accession>A0A7X0M7J4</accession>
<protein>
    <submittedName>
        <fullName evidence="1">Uncharacterized protein</fullName>
    </submittedName>
</protein>
<organism evidence="1 2">
    <name type="scientific">Sphaerisporangium rubeum</name>
    <dbReference type="NCBI Taxonomy" id="321317"/>
    <lineage>
        <taxon>Bacteria</taxon>
        <taxon>Bacillati</taxon>
        <taxon>Actinomycetota</taxon>
        <taxon>Actinomycetes</taxon>
        <taxon>Streptosporangiales</taxon>
        <taxon>Streptosporangiaceae</taxon>
        <taxon>Sphaerisporangium</taxon>
    </lineage>
</organism>
<evidence type="ECO:0000313" key="2">
    <source>
        <dbReference type="Proteomes" id="UP000555564"/>
    </source>
</evidence>
<name>A0A7X0M7J4_9ACTN</name>
<dbReference type="Proteomes" id="UP000555564">
    <property type="component" value="Unassembled WGS sequence"/>
</dbReference>
<sequence length="106" mass="11968">MDPGRDIIVDPGRDPGVFLRAHELLRLYEGEYAHAVVMLDAAWEGSPGADAIREALTTRLKSRWDSFTVVVIDPELEAWIWQDSPHVAQTLNFPSDFRAILERSGH</sequence>